<dbReference type="RefSeq" id="WP_080620058.1">
    <property type="nucleotide sequence ID" value="NZ_CAWMZI010000003.1"/>
</dbReference>
<dbReference type="Gene3D" id="2.60.130.10">
    <property type="entry name" value="Aromatic compound dioxygenase"/>
    <property type="match status" value="1"/>
</dbReference>
<evidence type="ECO:0000256" key="3">
    <source>
        <dbReference type="ARBA" id="ARBA00023002"/>
    </source>
</evidence>
<dbReference type="PROSITE" id="PS00083">
    <property type="entry name" value="INTRADIOL_DIOXYGENAS"/>
    <property type="match status" value="1"/>
</dbReference>
<proteinExistence type="inferred from homology"/>
<dbReference type="PANTHER" id="PTHR33711:SF10">
    <property type="entry name" value="INTRADIOL RING-CLEAVAGE DIOXYGENASES DOMAIN-CONTAINING PROTEIN"/>
    <property type="match status" value="1"/>
</dbReference>
<feature type="domain" description="Intradiol ring-cleavage dioxygenases" evidence="5">
    <location>
        <begin position="102"/>
        <end position="130"/>
    </location>
</feature>
<evidence type="ECO:0000256" key="2">
    <source>
        <dbReference type="ARBA" id="ARBA00022964"/>
    </source>
</evidence>
<dbReference type="GO" id="GO:0018578">
    <property type="term" value="F:protocatechuate 3,4-dioxygenase activity"/>
    <property type="evidence" value="ECO:0007669"/>
    <property type="project" value="InterPro"/>
</dbReference>
<accession>A0A1V0GMF9</accession>
<dbReference type="EMBL" id="CP020440">
    <property type="protein sequence ID" value="ARC35033.1"/>
    <property type="molecule type" value="Genomic_DNA"/>
</dbReference>
<geneLocation type="plasmid" evidence="6 7">
    <name>unnamed2</name>
</geneLocation>
<dbReference type="InterPro" id="IPR000627">
    <property type="entry name" value="Intradiol_dOase_C"/>
</dbReference>
<organism evidence="6 7">
    <name type="scientific">Paracoccus yeei</name>
    <dbReference type="NCBI Taxonomy" id="147645"/>
    <lineage>
        <taxon>Bacteria</taxon>
        <taxon>Pseudomonadati</taxon>
        <taxon>Pseudomonadota</taxon>
        <taxon>Alphaproteobacteria</taxon>
        <taxon>Rhodobacterales</taxon>
        <taxon>Paracoccaceae</taxon>
        <taxon>Paracoccus</taxon>
    </lineage>
</organism>
<reference evidence="6" key="1">
    <citation type="submission" date="2017-12" db="EMBL/GenBank/DDBJ databases">
        <title>FDA dAtabase for Regulatory Grade micrObial Sequences (FDA-ARGOS): Supporting development and validation of Infectious Disease Dx tests.</title>
        <authorList>
            <person name="Campos J."/>
            <person name="Goldberg B."/>
            <person name="Tallon L."/>
            <person name="Sadzewicz L."/>
            <person name="Sengamalay N."/>
            <person name="Ott S."/>
            <person name="Godinez A."/>
            <person name="Nagaraj S."/>
            <person name="Vyas G."/>
            <person name="Aluvathingal J."/>
            <person name="Nadendla S."/>
            <person name="Geyer C."/>
            <person name="Nandy P."/>
            <person name="Hobson J."/>
            <person name="Sichtig H."/>
        </authorList>
    </citation>
    <scope>NUCLEOTIDE SEQUENCE</scope>
    <source>
        <strain evidence="6">FDAARGOS_252</strain>
        <plasmid evidence="6">unnamed2</plasmid>
    </source>
</reference>
<keyword evidence="6" id="KW-0614">Plasmid</keyword>
<dbReference type="KEGG" id="pye:A6J80_00525"/>
<evidence type="ECO:0000256" key="1">
    <source>
        <dbReference type="ARBA" id="ARBA00007825"/>
    </source>
</evidence>
<dbReference type="GO" id="GO:0019619">
    <property type="term" value="P:3,4-dihydroxybenzoate catabolic process"/>
    <property type="evidence" value="ECO:0007669"/>
    <property type="project" value="InterPro"/>
</dbReference>
<name>A0A1V0GMF9_9RHOB</name>
<comment type="similarity">
    <text evidence="1">Belongs to the intradiol ring-cleavage dioxygenase family.</text>
</comment>
<dbReference type="InterPro" id="IPR012785">
    <property type="entry name" value="Protocat_dOase_b"/>
</dbReference>
<evidence type="ECO:0000256" key="4">
    <source>
        <dbReference type="SAM" id="MobiDB-lite"/>
    </source>
</evidence>
<dbReference type="GO" id="GO:0008199">
    <property type="term" value="F:ferric iron binding"/>
    <property type="evidence" value="ECO:0007669"/>
    <property type="project" value="InterPro"/>
</dbReference>
<keyword evidence="7" id="KW-1185">Reference proteome</keyword>
<dbReference type="NCBIfam" id="TIGR02422">
    <property type="entry name" value="protocat_beta"/>
    <property type="match status" value="1"/>
</dbReference>
<keyword evidence="2" id="KW-0223">Dioxygenase</keyword>
<evidence type="ECO:0000259" key="5">
    <source>
        <dbReference type="PROSITE" id="PS00083"/>
    </source>
</evidence>
<sequence>MNRSQADFQVKPHLNNPAGDETDHSVVPGPLFFRDRDWHPPAYTPGYKTSMTRAPQRALVALGSTLSEETGPAFGHSMIGDLDNNLIMNFTGDPAIGERIIMHGRVLDETGRGVPGVLVEIWQANAGGRYRHKKDGYLAPLDPNFGGCGRTLTGRDGSYEFLTVRPGAYPWPNHVNNWRPMHIHISVFGSGFGQRLITQMYFEGDPLIAKCPIVNTIGQDRAIQALVAPLDMNRAIPMDCLAYKFDIVLRGRRQSFFENRKEGL</sequence>
<feature type="region of interest" description="Disordered" evidence="4">
    <location>
        <begin position="1"/>
        <end position="25"/>
    </location>
</feature>
<gene>
    <name evidence="6" type="primary">pcaH</name>
    <name evidence="6" type="ORF">A6J80_00525</name>
</gene>
<dbReference type="InterPro" id="IPR024756">
    <property type="entry name" value="PCDO_beta_N"/>
</dbReference>
<dbReference type="AlphaFoldDB" id="A0A1V0GMF9"/>
<dbReference type="SUPFAM" id="SSF49482">
    <property type="entry name" value="Aromatic compound dioxygenase"/>
    <property type="match status" value="1"/>
</dbReference>
<keyword evidence="3" id="KW-0560">Oxidoreductase</keyword>
<dbReference type="InterPro" id="IPR015889">
    <property type="entry name" value="Intradiol_dOase_core"/>
</dbReference>
<dbReference type="Pfam" id="PF12391">
    <property type="entry name" value="PCDO_beta_N"/>
    <property type="match status" value="1"/>
</dbReference>
<evidence type="ECO:0000313" key="6">
    <source>
        <dbReference type="EMBL" id="ARC35033.1"/>
    </source>
</evidence>
<dbReference type="InterPro" id="IPR050770">
    <property type="entry name" value="Intradiol_RC_Dioxygenase"/>
</dbReference>
<dbReference type="Pfam" id="PF00775">
    <property type="entry name" value="Dioxygenase_C"/>
    <property type="match status" value="1"/>
</dbReference>
<dbReference type="PANTHER" id="PTHR33711">
    <property type="entry name" value="DIOXYGENASE, PUTATIVE (AFU_ORTHOLOGUE AFUA_2G02910)-RELATED"/>
    <property type="match status" value="1"/>
</dbReference>
<dbReference type="eggNOG" id="COG3485">
    <property type="taxonomic scope" value="Bacteria"/>
</dbReference>
<protein>
    <submittedName>
        <fullName evidence="6">Protocatechuate 3,4-dioxygenase subunit beta</fullName>
    </submittedName>
</protein>
<evidence type="ECO:0000313" key="7">
    <source>
        <dbReference type="Proteomes" id="UP000191257"/>
    </source>
</evidence>
<dbReference type="Proteomes" id="UP000191257">
    <property type="component" value="Plasmid unnamed2"/>
</dbReference>